<accession>A0ABM1HL24</accession>
<feature type="domain" description="Tf2-1-like SH3-like" evidence="2">
    <location>
        <begin position="36"/>
        <end position="67"/>
    </location>
</feature>
<dbReference type="RefSeq" id="XP_015087052.1">
    <property type="nucleotide sequence ID" value="XM_015231566.1"/>
</dbReference>
<feature type="region of interest" description="Disordered" evidence="1">
    <location>
        <begin position="1"/>
        <end position="24"/>
    </location>
</feature>
<proteinExistence type="predicted"/>
<evidence type="ECO:0000259" key="2">
    <source>
        <dbReference type="Pfam" id="PF24626"/>
    </source>
</evidence>
<dbReference type="PANTHER" id="PTHR46148">
    <property type="entry name" value="CHROMO DOMAIN-CONTAINING PROTEIN"/>
    <property type="match status" value="1"/>
</dbReference>
<keyword evidence="3" id="KW-1185">Reference proteome</keyword>
<dbReference type="GeneID" id="107030197"/>
<name>A0ABM1HL24_SOLPN</name>
<protein>
    <submittedName>
        <fullName evidence="4">Uncharacterized protein LOC107030197</fullName>
    </submittedName>
</protein>
<dbReference type="Proteomes" id="UP000694930">
    <property type="component" value="Chromosome 9"/>
</dbReference>
<evidence type="ECO:0000313" key="3">
    <source>
        <dbReference type="Proteomes" id="UP000694930"/>
    </source>
</evidence>
<dbReference type="InterPro" id="IPR056924">
    <property type="entry name" value="SH3_Tf2-1"/>
</dbReference>
<reference evidence="3" key="1">
    <citation type="journal article" date="2014" name="Nat. Genet.">
        <title>The genome of the stress-tolerant wild tomato species Solanum pennellii.</title>
        <authorList>
            <person name="Bolger A."/>
            <person name="Scossa F."/>
            <person name="Bolger M.E."/>
            <person name="Lanz C."/>
            <person name="Maumus F."/>
            <person name="Tohge T."/>
            <person name="Quesneville H."/>
            <person name="Alseekh S."/>
            <person name="Sorensen I."/>
            <person name="Lichtenstein G."/>
            <person name="Fich E.A."/>
            <person name="Conte M."/>
            <person name="Keller H."/>
            <person name="Schneeberger K."/>
            <person name="Schwacke R."/>
            <person name="Ofner I."/>
            <person name="Vrebalov J."/>
            <person name="Xu Y."/>
            <person name="Osorio S."/>
            <person name="Aflitos S.A."/>
            <person name="Schijlen E."/>
            <person name="Jimenez-Gomez J.M."/>
            <person name="Ryngajllo M."/>
            <person name="Kimura S."/>
            <person name="Kumar R."/>
            <person name="Koenig D."/>
            <person name="Headland L.R."/>
            <person name="Maloof J.N."/>
            <person name="Sinha N."/>
            <person name="van Ham R.C."/>
            <person name="Lankhorst R.K."/>
            <person name="Mao L."/>
            <person name="Vogel A."/>
            <person name="Arsova B."/>
            <person name="Panstruga R."/>
            <person name="Fei Z."/>
            <person name="Rose J.K."/>
            <person name="Zamir D."/>
            <person name="Carrari F."/>
            <person name="Giovannoni J.J."/>
            <person name="Weigel D."/>
            <person name="Usadel B."/>
            <person name="Fernie A.R."/>
        </authorList>
    </citation>
    <scope>NUCLEOTIDE SEQUENCE [LARGE SCALE GENOMIC DNA]</scope>
    <source>
        <strain evidence="3">cv. LA0716</strain>
    </source>
</reference>
<evidence type="ECO:0000313" key="4">
    <source>
        <dbReference type="RefSeq" id="XP_015087052.1"/>
    </source>
</evidence>
<sequence>MSPRRANSRNGNAKNSNASPPLLDQEVSNADFRNTIQMVGNVAYELEFPGELAVVHPIFHISLLKKCIGDPASVVPFHSVAVKDNLYFKDVPAEINDYHVLKVEKQRSLFSQGSVEELATWEAEAAMKAEYPHLFPSNSTSY</sequence>
<reference evidence="4" key="2">
    <citation type="submission" date="2025-08" db="UniProtKB">
        <authorList>
            <consortium name="RefSeq"/>
        </authorList>
    </citation>
    <scope>IDENTIFICATION</scope>
</reference>
<organism evidence="3 4">
    <name type="scientific">Solanum pennellii</name>
    <name type="common">Tomato</name>
    <name type="synonym">Lycopersicon pennellii</name>
    <dbReference type="NCBI Taxonomy" id="28526"/>
    <lineage>
        <taxon>Eukaryota</taxon>
        <taxon>Viridiplantae</taxon>
        <taxon>Streptophyta</taxon>
        <taxon>Embryophyta</taxon>
        <taxon>Tracheophyta</taxon>
        <taxon>Spermatophyta</taxon>
        <taxon>Magnoliopsida</taxon>
        <taxon>eudicotyledons</taxon>
        <taxon>Gunneridae</taxon>
        <taxon>Pentapetalae</taxon>
        <taxon>asterids</taxon>
        <taxon>lamiids</taxon>
        <taxon>Solanales</taxon>
        <taxon>Solanaceae</taxon>
        <taxon>Solanoideae</taxon>
        <taxon>Solaneae</taxon>
        <taxon>Solanum</taxon>
        <taxon>Solanum subgen. Lycopersicon</taxon>
    </lineage>
</organism>
<dbReference type="PANTHER" id="PTHR46148:SF57">
    <property type="entry name" value="OS12G0499874 PROTEIN"/>
    <property type="match status" value="1"/>
</dbReference>
<feature type="compositionally biased region" description="Polar residues" evidence="1">
    <location>
        <begin position="8"/>
        <end position="19"/>
    </location>
</feature>
<gene>
    <name evidence="4" type="primary">LOC107030197</name>
</gene>
<dbReference type="Pfam" id="PF24626">
    <property type="entry name" value="SH3_Tf2-1"/>
    <property type="match status" value="1"/>
</dbReference>
<evidence type="ECO:0000256" key="1">
    <source>
        <dbReference type="SAM" id="MobiDB-lite"/>
    </source>
</evidence>